<protein>
    <submittedName>
        <fullName evidence="2">Uncharacterized protein</fullName>
    </submittedName>
</protein>
<evidence type="ECO:0000313" key="3">
    <source>
        <dbReference type="Proteomes" id="UP001488838"/>
    </source>
</evidence>
<sequence>MGWELEPSKAKDHSQGTCQRTGWGSSQVSVGGRVVGQSFTPRGGCVYVIGSLSPPGLGGAMKPPKTGNNGQGMAAQPGSCHGGVAPPQLLPRSPTPGAPSDKGGSWGLKFQLLPPVQNGKFPAPTPAIQWGLKPQKAGYQAFNGYGAEAEPGFRGLKLQKVGFYYGNGALEAGISPEILQSGFPIASSFRNGQDETLQGSPWPALQPWGAGIKAGYGYAGLGNQAGPYGHLRPELGREHFGGSEVKADAKSQLGNHYRGHCPSGKC</sequence>
<accession>A0AAW0HGD7</accession>
<keyword evidence="3" id="KW-1185">Reference proteome</keyword>
<dbReference type="AlphaFoldDB" id="A0AAW0HGD7"/>
<proteinExistence type="predicted"/>
<evidence type="ECO:0000256" key="1">
    <source>
        <dbReference type="SAM" id="MobiDB-lite"/>
    </source>
</evidence>
<evidence type="ECO:0000313" key="2">
    <source>
        <dbReference type="EMBL" id="KAK7801992.1"/>
    </source>
</evidence>
<feature type="region of interest" description="Disordered" evidence="1">
    <location>
        <begin position="1"/>
        <end position="27"/>
    </location>
</feature>
<gene>
    <name evidence="2" type="ORF">U0070_005979</name>
</gene>
<feature type="region of interest" description="Disordered" evidence="1">
    <location>
        <begin position="58"/>
        <end position="106"/>
    </location>
</feature>
<dbReference type="Proteomes" id="UP001488838">
    <property type="component" value="Unassembled WGS sequence"/>
</dbReference>
<reference evidence="2 3" key="1">
    <citation type="journal article" date="2023" name="bioRxiv">
        <title>Conserved and derived expression patterns and positive selection on dental genes reveal complex evolutionary context of ever-growing rodent molars.</title>
        <authorList>
            <person name="Calamari Z.T."/>
            <person name="Song A."/>
            <person name="Cohen E."/>
            <person name="Akter M."/>
            <person name="Roy R.D."/>
            <person name="Hallikas O."/>
            <person name="Christensen M.M."/>
            <person name="Li P."/>
            <person name="Marangoni P."/>
            <person name="Jernvall J."/>
            <person name="Klein O.D."/>
        </authorList>
    </citation>
    <scope>NUCLEOTIDE SEQUENCE [LARGE SCALE GENOMIC DNA]</scope>
    <source>
        <strain evidence="2">V071</strain>
    </source>
</reference>
<dbReference type="EMBL" id="JBBHLL010000483">
    <property type="protein sequence ID" value="KAK7801992.1"/>
    <property type="molecule type" value="Genomic_DNA"/>
</dbReference>
<name>A0AAW0HGD7_MYOGA</name>
<organism evidence="2 3">
    <name type="scientific">Myodes glareolus</name>
    <name type="common">Bank vole</name>
    <name type="synonym">Clethrionomys glareolus</name>
    <dbReference type="NCBI Taxonomy" id="447135"/>
    <lineage>
        <taxon>Eukaryota</taxon>
        <taxon>Metazoa</taxon>
        <taxon>Chordata</taxon>
        <taxon>Craniata</taxon>
        <taxon>Vertebrata</taxon>
        <taxon>Euteleostomi</taxon>
        <taxon>Mammalia</taxon>
        <taxon>Eutheria</taxon>
        <taxon>Euarchontoglires</taxon>
        <taxon>Glires</taxon>
        <taxon>Rodentia</taxon>
        <taxon>Myomorpha</taxon>
        <taxon>Muroidea</taxon>
        <taxon>Cricetidae</taxon>
        <taxon>Arvicolinae</taxon>
        <taxon>Myodes</taxon>
    </lineage>
</organism>
<comment type="caution">
    <text evidence="2">The sequence shown here is derived from an EMBL/GenBank/DDBJ whole genome shotgun (WGS) entry which is preliminary data.</text>
</comment>
<feature type="compositionally biased region" description="Basic and acidic residues" evidence="1">
    <location>
        <begin position="1"/>
        <end position="14"/>
    </location>
</feature>